<keyword evidence="2" id="KW-1185">Reference proteome</keyword>
<reference evidence="1 2" key="1">
    <citation type="submission" date="2019-06" db="EMBL/GenBank/DDBJ databases">
        <authorList>
            <person name="Li M."/>
        </authorList>
    </citation>
    <scope>NUCLEOTIDE SEQUENCE [LARGE SCALE GENOMIC DNA]</scope>
    <source>
        <strain evidence="1 2">BGMRC2036</strain>
    </source>
</reference>
<organism evidence="1 2">
    <name type="scientific">Martelella alba</name>
    <dbReference type="NCBI Taxonomy" id="2590451"/>
    <lineage>
        <taxon>Bacteria</taxon>
        <taxon>Pseudomonadati</taxon>
        <taxon>Pseudomonadota</taxon>
        <taxon>Alphaproteobacteria</taxon>
        <taxon>Hyphomicrobiales</taxon>
        <taxon>Aurantimonadaceae</taxon>
        <taxon>Martelella</taxon>
    </lineage>
</organism>
<protein>
    <submittedName>
        <fullName evidence="1">DUF1684 domain-containing protein</fullName>
    </submittedName>
</protein>
<dbReference type="Pfam" id="PF07920">
    <property type="entry name" value="DUF1684"/>
    <property type="match status" value="1"/>
</dbReference>
<gene>
    <name evidence="1" type="ORF">FJU08_21490</name>
</gene>
<dbReference type="PANTHER" id="PTHR41913">
    <property type="entry name" value="DUF1684 DOMAIN-CONTAINING PROTEIN"/>
    <property type="match status" value="1"/>
</dbReference>
<dbReference type="InterPro" id="IPR012467">
    <property type="entry name" value="DUF1684"/>
</dbReference>
<dbReference type="RefSeq" id="WP_141151106.1">
    <property type="nucleotide sequence ID" value="NZ_VHLG01000022.1"/>
</dbReference>
<dbReference type="EMBL" id="VHLG01000022">
    <property type="protein sequence ID" value="TPW26879.1"/>
    <property type="molecule type" value="Genomic_DNA"/>
</dbReference>
<dbReference type="OrthoDB" id="5493262at2"/>
<name>A0A506U2S4_9HYPH</name>
<sequence>MTEIENYPDAIENWRRDRHRTLMSAGGWLSLIGRWWLEPGTVTVGSSSDCDIVLAVGPAHAGSLELSSGEGLTFRDAGGDVEQTIGLDSHFPVMFRVDRFTFEITSMDGALALRIRDMNSDEPAKLQPIPHYPTDPAWRIRAEWVALERPDEIMLDTVVGVQTKVGVTHLARFAYQGRTVELLSTYGTAERPQFVFRDITAKDETYPPARFVFGEDVSETAVTLDFNKAINPPCAFTEYAACPLPPAQNILPFAIRAGEKRVHE</sequence>
<evidence type="ECO:0000313" key="1">
    <source>
        <dbReference type="EMBL" id="TPW26879.1"/>
    </source>
</evidence>
<dbReference type="PANTHER" id="PTHR41913:SF1">
    <property type="entry name" value="DUF1684 DOMAIN-CONTAINING PROTEIN"/>
    <property type="match status" value="1"/>
</dbReference>
<evidence type="ECO:0000313" key="2">
    <source>
        <dbReference type="Proteomes" id="UP000318801"/>
    </source>
</evidence>
<accession>A0A506U2S4</accession>
<dbReference type="AlphaFoldDB" id="A0A506U2S4"/>
<proteinExistence type="predicted"/>
<dbReference type="Proteomes" id="UP000318801">
    <property type="component" value="Unassembled WGS sequence"/>
</dbReference>
<comment type="caution">
    <text evidence="1">The sequence shown here is derived from an EMBL/GenBank/DDBJ whole genome shotgun (WGS) entry which is preliminary data.</text>
</comment>